<evidence type="ECO:0000256" key="2">
    <source>
        <dbReference type="PROSITE-ProRule" id="PRU00703"/>
    </source>
</evidence>
<dbReference type="InterPro" id="IPR051257">
    <property type="entry name" value="Diverse_CBS-Domain"/>
</dbReference>
<sequence>MSLIVIDQGNRIQTPLKTLFKPRGVEQAGEARSSDGLPNSDDPTQPSGKRSFLRILEGDSSQRRSPSSTGAHAAYEEASKAGKPKQRPTLKAQQIMTFPVQTVSISVSLRQAWLQMQEYSIAHLIVVDEDEKPIGLLSKEDILEHGTDSTVTIAVVYQRQMIAAAVDTELSQIASVFVNYPVGALPVLGNRNELLGIISRTDLVRLLINDAQVESWA</sequence>
<dbReference type="PANTHER" id="PTHR43080">
    <property type="entry name" value="CBS DOMAIN-CONTAINING PROTEIN CBSX3, MITOCHONDRIAL"/>
    <property type="match status" value="1"/>
</dbReference>
<accession>A0A364NI13</accession>
<dbReference type="RefSeq" id="WP_112160460.1">
    <property type="nucleotide sequence ID" value="NZ_QKRX01000018.1"/>
</dbReference>
<organism evidence="5 6">
    <name type="scientific">Nitrincola tibetensis</name>
    <dbReference type="NCBI Taxonomy" id="2219697"/>
    <lineage>
        <taxon>Bacteria</taxon>
        <taxon>Pseudomonadati</taxon>
        <taxon>Pseudomonadota</taxon>
        <taxon>Gammaproteobacteria</taxon>
        <taxon>Oceanospirillales</taxon>
        <taxon>Oceanospirillaceae</taxon>
        <taxon>Nitrincola</taxon>
    </lineage>
</organism>
<name>A0A364NI13_9GAMM</name>
<keyword evidence="6" id="KW-1185">Reference proteome</keyword>
<gene>
    <name evidence="5" type="ORF">DN062_16810</name>
</gene>
<evidence type="ECO:0000259" key="4">
    <source>
        <dbReference type="PROSITE" id="PS51371"/>
    </source>
</evidence>
<dbReference type="Proteomes" id="UP000250744">
    <property type="component" value="Unassembled WGS sequence"/>
</dbReference>
<feature type="domain" description="CBS" evidence="4">
    <location>
        <begin position="96"/>
        <end position="152"/>
    </location>
</feature>
<evidence type="ECO:0000313" key="6">
    <source>
        <dbReference type="Proteomes" id="UP000250744"/>
    </source>
</evidence>
<feature type="domain" description="CBS" evidence="4">
    <location>
        <begin position="157"/>
        <end position="213"/>
    </location>
</feature>
<comment type="caution">
    <text evidence="5">The sequence shown here is derived from an EMBL/GenBank/DDBJ whole genome shotgun (WGS) entry which is preliminary data.</text>
</comment>
<dbReference type="InterPro" id="IPR046342">
    <property type="entry name" value="CBS_dom_sf"/>
</dbReference>
<dbReference type="OrthoDB" id="5801368at2"/>
<dbReference type="PANTHER" id="PTHR43080:SF29">
    <property type="entry name" value="OS02G0818000 PROTEIN"/>
    <property type="match status" value="1"/>
</dbReference>
<dbReference type="InterPro" id="IPR000644">
    <property type="entry name" value="CBS_dom"/>
</dbReference>
<reference evidence="5 6" key="1">
    <citation type="submission" date="2018-06" db="EMBL/GenBank/DDBJ databases">
        <title>Nitrincola tibetense sp. nov., isolated from Lake XuguoCo on Tibetan Plateau.</title>
        <authorList>
            <person name="Xing P."/>
        </authorList>
    </citation>
    <scope>NUCLEOTIDE SEQUENCE [LARGE SCALE GENOMIC DNA]</scope>
    <source>
        <strain evidence="6">xg18</strain>
    </source>
</reference>
<evidence type="ECO:0000313" key="5">
    <source>
        <dbReference type="EMBL" id="RAU16684.1"/>
    </source>
</evidence>
<dbReference type="Gene3D" id="3.10.580.10">
    <property type="entry name" value="CBS-domain"/>
    <property type="match status" value="1"/>
</dbReference>
<keyword evidence="1 2" id="KW-0129">CBS domain</keyword>
<dbReference type="CDD" id="cd02205">
    <property type="entry name" value="CBS_pair_SF"/>
    <property type="match status" value="1"/>
</dbReference>
<protein>
    <recommendedName>
        <fullName evidence="4">CBS domain-containing protein</fullName>
    </recommendedName>
</protein>
<proteinExistence type="predicted"/>
<evidence type="ECO:0000256" key="3">
    <source>
        <dbReference type="SAM" id="MobiDB-lite"/>
    </source>
</evidence>
<dbReference type="EMBL" id="QKRX01000018">
    <property type="protein sequence ID" value="RAU16684.1"/>
    <property type="molecule type" value="Genomic_DNA"/>
</dbReference>
<dbReference type="SUPFAM" id="SSF54631">
    <property type="entry name" value="CBS-domain pair"/>
    <property type="match status" value="1"/>
</dbReference>
<dbReference type="SMART" id="SM00116">
    <property type="entry name" value="CBS"/>
    <property type="match status" value="2"/>
</dbReference>
<dbReference type="Pfam" id="PF00571">
    <property type="entry name" value="CBS"/>
    <property type="match status" value="2"/>
</dbReference>
<dbReference type="PROSITE" id="PS51371">
    <property type="entry name" value="CBS"/>
    <property type="match status" value="2"/>
</dbReference>
<evidence type="ECO:0000256" key="1">
    <source>
        <dbReference type="ARBA" id="ARBA00023122"/>
    </source>
</evidence>
<feature type="region of interest" description="Disordered" evidence="3">
    <location>
        <begin position="21"/>
        <end position="90"/>
    </location>
</feature>
<dbReference type="AlphaFoldDB" id="A0A364NI13"/>